<dbReference type="AlphaFoldDB" id="A0A6G0YHV8"/>
<dbReference type="OrthoDB" id="6363432at2759"/>
<keyword evidence="2" id="KW-1185">Reference proteome</keyword>
<sequence>MIDDQISTVNHISETQAKQTACENFLSTMLAKQLSGRSAENASTSKSEGSHQENVPWLHFASLAMHYLGMLNLNPIKGIIVYEKRR</sequence>
<dbReference type="Proteomes" id="UP000478052">
    <property type="component" value="Unassembled WGS sequence"/>
</dbReference>
<dbReference type="EMBL" id="VUJU01003957">
    <property type="protein sequence ID" value="KAF0756029.1"/>
    <property type="molecule type" value="Genomic_DNA"/>
</dbReference>
<proteinExistence type="predicted"/>
<comment type="caution">
    <text evidence="1">The sequence shown here is derived from an EMBL/GenBank/DDBJ whole genome shotgun (WGS) entry which is preliminary data.</text>
</comment>
<evidence type="ECO:0000313" key="1">
    <source>
        <dbReference type="EMBL" id="KAF0756029.1"/>
    </source>
</evidence>
<evidence type="ECO:0000313" key="2">
    <source>
        <dbReference type="Proteomes" id="UP000478052"/>
    </source>
</evidence>
<organism evidence="1 2">
    <name type="scientific">Aphis craccivora</name>
    <name type="common">Cowpea aphid</name>
    <dbReference type="NCBI Taxonomy" id="307492"/>
    <lineage>
        <taxon>Eukaryota</taxon>
        <taxon>Metazoa</taxon>
        <taxon>Ecdysozoa</taxon>
        <taxon>Arthropoda</taxon>
        <taxon>Hexapoda</taxon>
        <taxon>Insecta</taxon>
        <taxon>Pterygota</taxon>
        <taxon>Neoptera</taxon>
        <taxon>Paraneoptera</taxon>
        <taxon>Hemiptera</taxon>
        <taxon>Sternorrhyncha</taxon>
        <taxon>Aphidomorpha</taxon>
        <taxon>Aphidoidea</taxon>
        <taxon>Aphididae</taxon>
        <taxon>Aphidini</taxon>
        <taxon>Aphis</taxon>
        <taxon>Aphis</taxon>
    </lineage>
</organism>
<name>A0A6G0YHV8_APHCR</name>
<gene>
    <name evidence="1" type="ORF">FWK35_00016555</name>
</gene>
<accession>A0A6G0YHV8</accession>
<reference evidence="1 2" key="1">
    <citation type="submission" date="2019-08" db="EMBL/GenBank/DDBJ databases">
        <title>Whole genome of Aphis craccivora.</title>
        <authorList>
            <person name="Voronova N.V."/>
            <person name="Shulinski R.S."/>
            <person name="Bandarenka Y.V."/>
            <person name="Zhorov D.G."/>
            <person name="Warner D."/>
        </authorList>
    </citation>
    <scope>NUCLEOTIDE SEQUENCE [LARGE SCALE GENOMIC DNA]</scope>
    <source>
        <strain evidence="1">180601</strain>
        <tissue evidence="1">Whole Body</tissue>
    </source>
</reference>
<protein>
    <submittedName>
        <fullName evidence="1">Mediator of RNA polymerase II transcription subunit 15-like</fullName>
    </submittedName>
</protein>